<comment type="caution">
    <text evidence="2">The sequence shown here is derived from an EMBL/GenBank/DDBJ whole genome shotgun (WGS) entry which is preliminary data.</text>
</comment>
<feature type="transmembrane region" description="Helical" evidence="1">
    <location>
        <begin position="77"/>
        <end position="99"/>
    </location>
</feature>
<keyword evidence="1" id="KW-0812">Transmembrane</keyword>
<dbReference type="Proteomes" id="UP001240447">
    <property type="component" value="Unassembled WGS sequence"/>
</dbReference>
<feature type="transmembrane region" description="Helical" evidence="1">
    <location>
        <begin position="37"/>
        <end position="57"/>
    </location>
</feature>
<keyword evidence="1" id="KW-1133">Transmembrane helix</keyword>
<evidence type="ECO:0000313" key="2">
    <source>
        <dbReference type="EMBL" id="MDP9823290.1"/>
    </source>
</evidence>
<accession>A0ABT9NTC1</accession>
<dbReference type="EMBL" id="JAUSQM010000001">
    <property type="protein sequence ID" value="MDP9823290.1"/>
    <property type="molecule type" value="Genomic_DNA"/>
</dbReference>
<keyword evidence="3" id="KW-1185">Reference proteome</keyword>
<proteinExistence type="predicted"/>
<gene>
    <name evidence="2" type="ORF">J2S59_003099</name>
</gene>
<evidence type="ECO:0000313" key="3">
    <source>
        <dbReference type="Proteomes" id="UP001240447"/>
    </source>
</evidence>
<dbReference type="RefSeq" id="WP_306825268.1">
    <property type="nucleotide sequence ID" value="NZ_JAUSQM010000001.1"/>
</dbReference>
<sequence length="103" mass="10771">MIVMLSVRLAANVHAYLGAYAPSNILIRHLRTPNGRWWALPVSIALTSAYMAATAGLNSAVEAGAPGWLNAATALCAWNAIKFGFFTFAASAALIGRALGRPA</sequence>
<evidence type="ECO:0000256" key="1">
    <source>
        <dbReference type="SAM" id="Phobius"/>
    </source>
</evidence>
<reference evidence="2 3" key="1">
    <citation type="submission" date="2023-07" db="EMBL/GenBank/DDBJ databases">
        <title>Sequencing the genomes of 1000 actinobacteria strains.</title>
        <authorList>
            <person name="Klenk H.-P."/>
        </authorList>
    </citation>
    <scope>NUCLEOTIDE SEQUENCE [LARGE SCALE GENOMIC DNA]</scope>
    <source>
        <strain evidence="2 3">GD13</strain>
    </source>
</reference>
<name>A0ABT9NTC1_9ACTN</name>
<keyword evidence="1" id="KW-0472">Membrane</keyword>
<evidence type="ECO:0008006" key="4">
    <source>
        <dbReference type="Google" id="ProtNLM"/>
    </source>
</evidence>
<protein>
    <recommendedName>
        <fullName evidence="4">Sulfate permease</fullName>
    </recommendedName>
</protein>
<organism evidence="2 3">
    <name type="scientific">Nocardioides massiliensis</name>
    <dbReference type="NCBI Taxonomy" id="1325935"/>
    <lineage>
        <taxon>Bacteria</taxon>
        <taxon>Bacillati</taxon>
        <taxon>Actinomycetota</taxon>
        <taxon>Actinomycetes</taxon>
        <taxon>Propionibacteriales</taxon>
        <taxon>Nocardioidaceae</taxon>
        <taxon>Nocardioides</taxon>
    </lineage>
</organism>